<dbReference type="SMART" id="SM00388">
    <property type="entry name" value="HisKA"/>
    <property type="match status" value="1"/>
</dbReference>
<dbReference type="Gene3D" id="6.10.340.10">
    <property type="match status" value="1"/>
</dbReference>
<dbReference type="PRINTS" id="PR00344">
    <property type="entry name" value="BCTRLSENSOR"/>
</dbReference>
<dbReference type="RefSeq" id="WP_253240171.1">
    <property type="nucleotide sequence ID" value="NZ_JAMYJR010000028.1"/>
</dbReference>
<evidence type="ECO:0000256" key="4">
    <source>
        <dbReference type="ARBA" id="ARBA00022553"/>
    </source>
</evidence>
<comment type="caution">
    <text evidence="13">The sequence shown here is derived from an EMBL/GenBank/DDBJ whole genome shotgun (WGS) entry which is preliminary data.</text>
</comment>
<evidence type="ECO:0000259" key="11">
    <source>
        <dbReference type="PROSITE" id="PS50109"/>
    </source>
</evidence>
<evidence type="ECO:0000256" key="10">
    <source>
        <dbReference type="SAM" id="Phobius"/>
    </source>
</evidence>
<evidence type="ECO:0000313" key="14">
    <source>
        <dbReference type="Proteomes" id="UP001523369"/>
    </source>
</evidence>
<keyword evidence="4" id="KW-0597">Phosphoprotein</keyword>
<keyword evidence="7 13" id="KW-0418">Kinase</keyword>
<evidence type="ECO:0000259" key="12">
    <source>
        <dbReference type="PROSITE" id="PS50885"/>
    </source>
</evidence>
<keyword evidence="14" id="KW-1185">Reference proteome</keyword>
<comment type="catalytic activity">
    <reaction evidence="1">
        <text>ATP + protein L-histidine = ADP + protein N-phospho-L-histidine.</text>
        <dbReference type="EC" id="2.7.13.3"/>
    </reaction>
</comment>
<evidence type="ECO:0000256" key="9">
    <source>
        <dbReference type="ARBA" id="ARBA00023012"/>
    </source>
</evidence>
<feature type="transmembrane region" description="Helical" evidence="10">
    <location>
        <begin position="12"/>
        <end position="35"/>
    </location>
</feature>
<evidence type="ECO:0000256" key="1">
    <source>
        <dbReference type="ARBA" id="ARBA00000085"/>
    </source>
</evidence>
<dbReference type="InterPro" id="IPR004358">
    <property type="entry name" value="Sig_transdc_His_kin-like_C"/>
</dbReference>
<dbReference type="InterPro" id="IPR003661">
    <property type="entry name" value="HisK_dim/P_dom"/>
</dbReference>
<evidence type="ECO:0000256" key="7">
    <source>
        <dbReference type="ARBA" id="ARBA00022777"/>
    </source>
</evidence>
<dbReference type="SMART" id="SM00304">
    <property type="entry name" value="HAMP"/>
    <property type="match status" value="1"/>
</dbReference>
<dbReference type="InterPro" id="IPR005467">
    <property type="entry name" value="His_kinase_dom"/>
</dbReference>
<dbReference type="CDD" id="cd00082">
    <property type="entry name" value="HisKA"/>
    <property type="match status" value="1"/>
</dbReference>
<proteinExistence type="predicted"/>
<evidence type="ECO:0000256" key="8">
    <source>
        <dbReference type="ARBA" id="ARBA00022989"/>
    </source>
</evidence>
<dbReference type="PANTHER" id="PTHR43711:SF1">
    <property type="entry name" value="HISTIDINE KINASE 1"/>
    <property type="match status" value="1"/>
</dbReference>
<evidence type="ECO:0000256" key="2">
    <source>
        <dbReference type="ARBA" id="ARBA00004236"/>
    </source>
</evidence>
<dbReference type="PANTHER" id="PTHR43711">
    <property type="entry name" value="TWO-COMPONENT HISTIDINE KINASE"/>
    <property type="match status" value="1"/>
</dbReference>
<dbReference type="Pfam" id="PF00672">
    <property type="entry name" value="HAMP"/>
    <property type="match status" value="1"/>
</dbReference>
<dbReference type="CDD" id="cd00075">
    <property type="entry name" value="HATPase"/>
    <property type="match status" value="1"/>
</dbReference>
<evidence type="ECO:0000313" key="13">
    <source>
        <dbReference type="EMBL" id="MCO8274097.1"/>
    </source>
</evidence>
<sequence length="572" mass="61476">MSRPVPWRRSLVVRLLGTSILIVILSVATTAWLAAQTATRAVQKERAQSLAGDSLIYDRLLGFAAGHPGWDTVGPDVRRLAAETGRTIAITTADGDLIASSDPAAPLPGRPSAVLDPLGGASGPIDPRAVGPYRLGERDRAAQRELVRQRLECLRSQGVEATAQEVPSGRLVVRMAERTPRLRRDCLFREDAPFPAEQRALAKLRGPVVQCLKNRHLPDIVLFPVDFTWQYAGANVYGNVQDIQDCVDNARRAQLRPYVARPARLFLSSPAEPPAPPFDLSRASTLRIAGAAGFVLLVAVAAALLVGLRLVRPLRALTAAADEAAHRPAPVTIARADEIGRLANALNDLAQRSERSEQQRRTMVDDIAHELRNPLTNVRNWLTAGQDGLADLDQDMVRLLLEETGLLQHIVDDLSDLADADAGTLALDRAEHSAADLLATVVEAYPSVHLRAEGELPVLVDPVRFRQIIANLLTNAIRHTPPGGRIDVWARTAGPDVVIEVSDTGEGISAADLPHVFDRFWRADRARARATGGSGLGLSIARKLAQAHGGDLTAASTAGVGSTFTVRLPASL</sequence>
<reference evidence="13 14" key="1">
    <citation type="submission" date="2022-06" db="EMBL/GenBank/DDBJ databases">
        <title>New Species of the Genus Actinoplanes, ActinopZanes ferrugineus.</title>
        <authorList>
            <person name="Ding P."/>
        </authorList>
    </citation>
    <scope>NUCLEOTIDE SEQUENCE [LARGE SCALE GENOMIC DNA]</scope>
    <source>
        <strain evidence="13 14">TRM88003</strain>
    </source>
</reference>
<dbReference type="SUPFAM" id="SSF47384">
    <property type="entry name" value="Homodimeric domain of signal transducing histidine kinase"/>
    <property type="match status" value="1"/>
</dbReference>
<dbReference type="CDD" id="cd06225">
    <property type="entry name" value="HAMP"/>
    <property type="match status" value="1"/>
</dbReference>
<keyword evidence="5" id="KW-0808">Transferase</keyword>
<evidence type="ECO:0000256" key="5">
    <source>
        <dbReference type="ARBA" id="ARBA00022679"/>
    </source>
</evidence>
<dbReference type="EMBL" id="JAMYJR010000028">
    <property type="protein sequence ID" value="MCO8274097.1"/>
    <property type="molecule type" value="Genomic_DNA"/>
</dbReference>
<dbReference type="SUPFAM" id="SSF55874">
    <property type="entry name" value="ATPase domain of HSP90 chaperone/DNA topoisomerase II/histidine kinase"/>
    <property type="match status" value="1"/>
</dbReference>
<keyword evidence="6 10" id="KW-0812">Transmembrane</keyword>
<keyword evidence="9" id="KW-0902">Two-component regulatory system</keyword>
<keyword evidence="10" id="KW-0472">Membrane</keyword>
<dbReference type="EC" id="2.7.13.3" evidence="3"/>
<dbReference type="Pfam" id="PF00512">
    <property type="entry name" value="HisKA"/>
    <property type="match status" value="1"/>
</dbReference>
<dbReference type="InterPro" id="IPR003660">
    <property type="entry name" value="HAMP_dom"/>
</dbReference>
<dbReference type="InterPro" id="IPR036890">
    <property type="entry name" value="HATPase_C_sf"/>
</dbReference>
<dbReference type="InterPro" id="IPR003594">
    <property type="entry name" value="HATPase_dom"/>
</dbReference>
<evidence type="ECO:0000256" key="3">
    <source>
        <dbReference type="ARBA" id="ARBA00012438"/>
    </source>
</evidence>
<dbReference type="Proteomes" id="UP001523369">
    <property type="component" value="Unassembled WGS sequence"/>
</dbReference>
<dbReference type="SMART" id="SM00387">
    <property type="entry name" value="HATPase_c"/>
    <property type="match status" value="1"/>
</dbReference>
<organism evidence="13 14">
    <name type="scientific">Paractinoplanes aksuensis</name>
    <dbReference type="NCBI Taxonomy" id="2939490"/>
    <lineage>
        <taxon>Bacteria</taxon>
        <taxon>Bacillati</taxon>
        <taxon>Actinomycetota</taxon>
        <taxon>Actinomycetes</taxon>
        <taxon>Micromonosporales</taxon>
        <taxon>Micromonosporaceae</taxon>
        <taxon>Paractinoplanes</taxon>
    </lineage>
</organism>
<evidence type="ECO:0000256" key="6">
    <source>
        <dbReference type="ARBA" id="ARBA00022692"/>
    </source>
</evidence>
<comment type="subcellular location">
    <subcellularLocation>
        <location evidence="2">Cell membrane</location>
    </subcellularLocation>
</comment>
<dbReference type="Gene3D" id="1.10.287.130">
    <property type="match status" value="1"/>
</dbReference>
<gene>
    <name evidence="13" type="ORF">M1L60_26200</name>
</gene>
<accession>A0ABT1DTB9</accession>
<dbReference type="InterPro" id="IPR050736">
    <property type="entry name" value="Sensor_HK_Regulatory"/>
</dbReference>
<dbReference type="Gene3D" id="3.30.565.10">
    <property type="entry name" value="Histidine kinase-like ATPase, C-terminal domain"/>
    <property type="match status" value="1"/>
</dbReference>
<dbReference type="GO" id="GO:0016301">
    <property type="term" value="F:kinase activity"/>
    <property type="evidence" value="ECO:0007669"/>
    <property type="project" value="UniProtKB-KW"/>
</dbReference>
<dbReference type="InterPro" id="IPR036097">
    <property type="entry name" value="HisK_dim/P_sf"/>
</dbReference>
<name>A0ABT1DTB9_9ACTN</name>
<feature type="domain" description="HAMP" evidence="12">
    <location>
        <begin position="308"/>
        <end position="358"/>
    </location>
</feature>
<feature type="transmembrane region" description="Helical" evidence="10">
    <location>
        <begin position="288"/>
        <end position="308"/>
    </location>
</feature>
<dbReference type="PROSITE" id="PS50885">
    <property type="entry name" value="HAMP"/>
    <property type="match status" value="1"/>
</dbReference>
<dbReference type="SUPFAM" id="SSF158472">
    <property type="entry name" value="HAMP domain-like"/>
    <property type="match status" value="1"/>
</dbReference>
<dbReference type="Pfam" id="PF02518">
    <property type="entry name" value="HATPase_c"/>
    <property type="match status" value="1"/>
</dbReference>
<keyword evidence="8 10" id="KW-1133">Transmembrane helix</keyword>
<protein>
    <recommendedName>
        <fullName evidence="3">histidine kinase</fullName>
        <ecNumber evidence="3">2.7.13.3</ecNumber>
    </recommendedName>
</protein>
<dbReference type="PROSITE" id="PS50109">
    <property type="entry name" value="HIS_KIN"/>
    <property type="match status" value="1"/>
</dbReference>
<feature type="domain" description="Histidine kinase" evidence="11">
    <location>
        <begin position="366"/>
        <end position="572"/>
    </location>
</feature>